<dbReference type="STRING" id="927083.DB32_006938"/>
<sequence>MTLLAWSSVARADRVVLYPVGGRADEDRLEEIEDRMGDVIRALGHEVITPPGGLRDGTRPSTAAELGGIATASGATYVLVAEVEPLRGQYRLHLVVGYQPTQRVEELVVTVLASEEEARLRDVLGAMLRPEGLGEDAVRLTGGIVDPEAEAAERRRREEEARAAAEAEDAERRAREEEEARRAEEERQRAADEAARAEEERAAREREAWDARLYYGRDGEWLVMVGGGGGYLAAFGGERGGGGVGTIQARLGRFFAGTDGLELRGGLDAVLGSVGALNIVLGASWQFSPFVEPIRIGPLLEIGASFTFTGAQDAGFLARVGAVASWAPMRQLQIEVTLPELGVITNGPGAFVVGASLRVGYRFD</sequence>
<protein>
    <submittedName>
        <fullName evidence="2">Uncharacterized protein</fullName>
    </submittedName>
</protein>
<feature type="region of interest" description="Disordered" evidence="1">
    <location>
        <begin position="150"/>
        <end position="202"/>
    </location>
</feature>
<feature type="compositionally biased region" description="Basic and acidic residues" evidence="1">
    <location>
        <begin position="151"/>
        <end position="202"/>
    </location>
</feature>
<name>A0A0F6SH42_9BACT</name>
<reference evidence="2 3" key="1">
    <citation type="submission" date="2015-03" db="EMBL/GenBank/DDBJ databases">
        <title>Genome assembly of Sandaracinus amylolyticus DSM 53668.</title>
        <authorList>
            <person name="Sharma G."/>
            <person name="Subramanian S."/>
        </authorList>
    </citation>
    <scope>NUCLEOTIDE SEQUENCE [LARGE SCALE GENOMIC DNA]</scope>
    <source>
        <strain evidence="2 3">DSM 53668</strain>
    </source>
</reference>
<proteinExistence type="predicted"/>
<evidence type="ECO:0000313" key="2">
    <source>
        <dbReference type="EMBL" id="AKF09789.1"/>
    </source>
</evidence>
<dbReference type="EMBL" id="CP011125">
    <property type="protein sequence ID" value="AKF09789.1"/>
    <property type="molecule type" value="Genomic_DNA"/>
</dbReference>
<keyword evidence="3" id="KW-1185">Reference proteome</keyword>
<organism evidence="2 3">
    <name type="scientific">Sandaracinus amylolyticus</name>
    <dbReference type="NCBI Taxonomy" id="927083"/>
    <lineage>
        <taxon>Bacteria</taxon>
        <taxon>Pseudomonadati</taxon>
        <taxon>Myxococcota</taxon>
        <taxon>Polyangia</taxon>
        <taxon>Polyangiales</taxon>
        <taxon>Sandaracinaceae</taxon>
        <taxon>Sandaracinus</taxon>
    </lineage>
</organism>
<dbReference type="AlphaFoldDB" id="A0A0F6SH42"/>
<dbReference type="Proteomes" id="UP000034883">
    <property type="component" value="Chromosome"/>
</dbReference>
<gene>
    <name evidence="2" type="ORF">DB32_006938</name>
</gene>
<accession>A0A0F6SH42</accession>
<evidence type="ECO:0000313" key="3">
    <source>
        <dbReference type="Proteomes" id="UP000034883"/>
    </source>
</evidence>
<evidence type="ECO:0000256" key="1">
    <source>
        <dbReference type="SAM" id="MobiDB-lite"/>
    </source>
</evidence>
<dbReference type="KEGG" id="samy:DB32_006938"/>